<comment type="caution">
    <text evidence="2">The sequence shown here is derived from an EMBL/GenBank/DDBJ whole genome shotgun (WGS) entry which is preliminary data.</text>
</comment>
<dbReference type="InterPro" id="IPR021844">
    <property type="entry name" value="Integr_conj_element_PFL4704"/>
</dbReference>
<dbReference type="AlphaFoldDB" id="A0A433SF88"/>
<name>A0A433SF88_9BURK</name>
<keyword evidence="1" id="KW-0732">Signal</keyword>
<sequence length="291" mass="32709" precursor="true">MKTFKLSLLIALTLMFSQVSSAVELMRWERIPLAVPLLVGQERIVFVDRNVRIGVPMSIQNKLRIQTAHGTVYLKAEAPIPPTRIQLQDAQTGELILIDIAAAEPKEQQPELEPVRIIEGEVTAKHYSNTASTQPNTSNALSKPALPRETPIPIILTRYAAQNLYAPLRTVEPVQGISRANLRQNMDLSTLLPQLPIRAKPLATWRLEDYFVTALRLQNASKEIIQLDPRLLQGNFTAATFQHSVLGPFGQPEDTTVLYLITRKRGLHESLLPNISQFNAQINLQESRYEK</sequence>
<feature type="chain" id="PRO_5019580201" description="Integrating conjugative element protein" evidence="1">
    <location>
        <begin position="22"/>
        <end position="291"/>
    </location>
</feature>
<dbReference type="RefSeq" id="WP_126979418.1">
    <property type="nucleotide sequence ID" value="NZ_PQSP01000002.1"/>
</dbReference>
<feature type="signal peptide" evidence="1">
    <location>
        <begin position="1"/>
        <end position="21"/>
    </location>
</feature>
<gene>
    <name evidence="2" type="ORF">CUZ56_01356</name>
</gene>
<dbReference type="EMBL" id="PQSP01000002">
    <property type="protein sequence ID" value="RUS67411.1"/>
    <property type="molecule type" value="Genomic_DNA"/>
</dbReference>
<dbReference type="NCBIfam" id="TIGR03749">
    <property type="entry name" value="conj_TIGR03749"/>
    <property type="match status" value="1"/>
</dbReference>
<keyword evidence="3" id="KW-1185">Reference proteome</keyword>
<dbReference type="Pfam" id="PF11920">
    <property type="entry name" value="DUF3438"/>
    <property type="match status" value="1"/>
</dbReference>
<dbReference type="OrthoDB" id="7064293at2"/>
<evidence type="ECO:0000313" key="2">
    <source>
        <dbReference type="EMBL" id="RUS67411.1"/>
    </source>
</evidence>
<protein>
    <recommendedName>
        <fullName evidence="4">Integrating conjugative element protein</fullName>
    </recommendedName>
</protein>
<organism evidence="2 3">
    <name type="scientific">Saezia sanguinis</name>
    <dbReference type="NCBI Taxonomy" id="1965230"/>
    <lineage>
        <taxon>Bacteria</taxon>
        <taxon>Pseudomonadati</taxon>
        <taxon>Pseudomonadota</taxon>
        <taxon>Betaproteobacteria</taxon>
        <taxon>Burkholderiales</taxon>
        <taxon>Saeziaceae</taxon>
        <taxon>Saezia</taxon>
    </lineage>
</organism>
<evidence type="ECO:0000256" key="1">
    <source>
        <dbReference type="SAM" id="SignalP"/>
    </source>
</evidence>
<evidence type="ECO:0000313" key="3">
    <source>
        <dbReference type="Proteomes" id="UP000286947"/>
    </source>
</evidence>
<evidence type="ECO:0008006" key="4">
    <source>
        <dbReference type="Google" id="ProtNLM"/>
    </source>
</evidence>
<dbReference type="Proteomes" id="UP000286947">
    <property type="component" value="Unassembled WGS sequence"/>
</dbReference>
<proteinExistence type="predicted"/>
<accession>A0A433SF88</accession>
<reference evidence="2 3" key="1">
    <citation type="submission" date="2018-01" db="EMBL/GenBank/DDBJ databases">
        <title>Saezia sanguinis gen. nov., sp. nov., in the order Burkholderiales isolated from human blood.</title>
        <authorList>
            <person name="Medina-Pascual M.J."/>
            <person name="Valdezate S."/>
            <person name="Monzon S."/>
            <person name="Cuesta I."/>
            <person name="Carrasco G."/>
            <person name="Villalon P."/>
            <person name="Saez-Nieto J.A."/>
        </authorList>
    </citation>
    <scope>NUCLEOTIDE SEQUENCE [LARGE SCALE GENOMIC DNA]</scope>
    <source>
        <strain evidence="2 3">CNM695-12</strain>
    </source>
</reference>